<dbReference type="Proteomes" id="UP001501353">
    <property type="component" value="Unassembled WGS sequence"/>
</dbReference>
<dbReference type="InterPro" id="IPR001853">
    <property type="entry name" value="DSBA-like_thioredoxin_dom"/>
</dbReference>
<evidence type="ECO:0000313" key="2">
    <source>
        <dbReference type="EMBL" id="GAA4025876.1"/>
    </source>
</evidence>
<comment type="caution">
    <text evidence="2">The sequence shown here is derived from an EMBL/GenBank/DDBJ whole genome shotgun (WGS) entry which is preliminary data.</text>
</comment>
<sequence>MPNLIYIADPMCSWCYGFGPELSALLEGLPGLPVEIIVGGLRAYSTDVMDEAMKEDLMTHWKKVHETSGLAMSDQAIEQPGFVYNTEPACRAVVAARSIAPSASLAVFSAVQHAFYVEGRDVTRANVLAEVASKALTAAGFPIDAAAFETLWSSEKIVMATHADFVQTKNWKIDGFPMLVLERNGQLDMVTSGYTRMPALIEQLQMLVDNSPQA</sequence>
<dbReference type="InterPro" id="IPR036249">
    <property type="entry name" value="Thioredoxin-like_sf"/>
</dbReference>
<name>A0ABP7TGF5_9BURK</name>
<dbReference type="EMBL" id="BAAAZE010000008">
    <property type="protein sequence ID" value="GAA4025876.1"/>
    <property type="molecule type" value="Genomic_DNA"/>
</dbReference>
<dbReference type="PANTHER" id="PTHR13887">
    <property type="entry name" value="GLUTATHIONE S-TRANSFERASE KAPPA"/>
    <property type="match status" value="1"/>
</dbReference>
<proteinExistence type="predicted"/>
<keyword evidence="3" id="KW-1185">Reference proteome</keyword>
<dbReference type="Gene3D" id="1.10.472.60">
    <property type="entry name" value="putative protein disulfide isomerase domain"/>
    <property type="match status" value="1"/>
</dbReference>
<dbReference type="CDD" id="cd03025">
    <property type="entry name" value="DsbA_FrnE_like"/>
    <property type="match status" value="1"/>
</dbReference>
<accession>A0ABP7TGF5</accession>
<protein>
    <submittedName>
        <fullName evidence="2">DsbA family protein</fullName>
    </submittedName>
</protein>
<dbReference type="Gene3D" id="3.40.30.10">
    <property type="entry name" value="Glutaredoxin"/>
    <property type="match status" value="1"/>
</dbReference>
<feature type="domain" description="DSBA-like thioredoxin" evidence="1">
    <location>
        <begin position="9"/>
        <end position="205"/>
    </location>
</feature>
<gene>
    <name evidence="2" type="ORF">GCM10022212_24790</name>
</gene>
<dbReference type="SUPFAM" id="SSF52833">
    <property type="entry name" value="Thioredoxin-like"/>
    <property type="match status" value="1"/>
</dbReference>
<dbReference type="Pfam" id="PF01323">
    <property type="entry name" value="DSBA"/>
    <property type="match status" value="1"/>
</dbReference>
<evidence type="ECO:0000259" key="1">
    <source>
        <dbReference type="Pfam" id="PF01323"/>
    </source>
</evidence>
<dbReference type="PANTHER" id="PTHR13887:SF54">
    <property type="entry name" value="DSBA FAMILY PROTEIN"/>
    <property type="match status" value="1"/>
</dbReference>
<dbReference type="RefSeq" id="WP_344763628.1">
    <property type="nucleotide sequence ID" value="NZ_BAAAZE010000008.1"/>
</dbReference>
<evidence type="ECO:0000313" key="3">
    <source>
        <dbReference type="Proteomes" id="UP001501353"/>
    </source>
</evidence>
<reference evidence="3" key="1">
    <citation type="journal article" date="2019" name="Int. J. Syst. Evol. Microbiol.">
        <title>The Global Catalogue of Microorganisms (GCM) 10K type strain sequencing project: providing services to taxonomists for standard genome sequencing and annotation.</title>
        <authorList>
            <consortium name="The Broad Institute Genomics Platform"/>
            <consortium name="The Broad Institute Genome Sequencing Center for Infectious Disease"/>
            <person name="Wu L."/>
            <person name="Ma J."/>
        </authorList>
    </citation>
    <scope>NUCLEOTIDE SEQUENCE [LARGE SCALE GENOMIC DNA]</scope>
    <source>
        <strain evidence="3">JCM 16673</strain>
    </source>
</reference>
<organism evidence="2 3">
    <name type="scientific">Actimicrobium antarcticum</name>
    <dbReference type="NCBI Taxonomy" id="1051899"/>
    <lineage>
        <taxon>Bacteria</taxon>
        <taxon>Pseudomonadati</taxon>
        <taxon>Pseudomonadota</taxon>
        <taxon>Betaproteobacteria</taxon>
        <taxon>Burkholderiales</taxon>
        <taxon>Oxalobacteraceae</taxon>
        <taxon>Actimicrobium</taxon>
    </lineage>
</organism>